<dbReference type="Proteomes" id="UP000887458">
    <property type="component" value="Unassembled WGS sequence"/>
</dbReference>
<name>A0ABQ8J8J2_DERPT</name>
<proteinExistence type="predicted"/>
<keyword evidence="2" id="KW-1185">Reference proteome</keyword>
<dbReference type="EMBL" id="NJHN03000062">
    <property type="protein sequence ID" value="KAH9418895.1"/>
    <property type="molecule type" value="Genomic_DNA"/>
</dbReference>
<evidence type="ECO:0000313" key="2">
    <source>
        <dbReference type="Proteomes" id="UP000887458"/>
    </source>
</evidence>
<evidence type="ECO:0000313" key="1">
    <source>
        <dbReference type="EMBL" id="KAH9418895.1"/>
    </source>
</evidence>
<sequence length="72" mass="8733">MSKRNSFPLDDSIKYLKIHKVITAVPHLTSVPRRNFFLNKQTQNILNKKKLIAYHQFYFENFYFLKNNNNNK</sequence>
<comment type="caution">
    <text evidence="1">The sequence shown here is derived from an EMBL/GenBank/DDBJ whole genome shotgun (WGS) entry which is preliminary data.</text>
</comment>
<reference evidence="1 2" key="2">
    <citation type="journal article" date="2022" name="Mol. Biol. Evol.">
        <title>Comparative Genomics Reveals Insights into the Divergent Evolution of Astigmatic Mites and Household Pest Adaptations.</title>
        <authorList>
            <person name="Xiong Q."/>
            <person name="Wan A.T."/>
            <person name="Liu X."/>
            <person name="Fung C.S."/>
            <person name="Xiao X."/>
            <person name="Malainual N."/>
            <person name="Hou J."/>
            <person name="Wang L."/>
            <person name="Wang M."/>
            <person name="Yang K.Y."/>
            <person name="Cui Y."/>
            <person name="Leung E.L."/>
            <person name="Nong W."/>
            <person name="Shin S.K."/>
            <person name="Au S.W."/>
            <person name="Jeong K.Y."/>
            <person name="Chew F.T."/>
            <person name="Hui J.H."/>
            <person name="Leung T.F."/>
            <person name="Tungtrongchitr A."/>
            <person name="Zhong N."/>
            <person name="Liu Z."/>
            <person name="Tsui S.K."/>
        </authorList>
    </citation>
    <scope>NUCLEOTIDE SEQUENCE [LARGE SCALE GENOMIC DNA]</scope>
    <source>
        <strain evidence="1">Derp</strain>
    </source>
</reference>
<organism evidence="1 2">
    <name type="scientific">Dermatophagoides pteronyssinus</name>
    <name type="common">European house dust mite</name>
    <dbReference type="NCBI Taxonomy" id="6956"/>
    <lineage>
        <taxon>Eukaryota</taxon>
        <taxon>Metazoa</taxon>
        <taxon>Ecdysozoa</taxon>
        <taxon>Arthropoda</taxon>
        <taxon>Chelicerata</taxon>
        <taxon>Arachnida</taxon>
        <taxon>Acari</taxon>
        <taxon>Acariformes</taxon>
        <taxon>Sarcoptiformes</taxon>
        <taxon>Astigmata</taxon>
        <taxon>Psoroptidia</taxon>
        <taxon>Analgoidea</taxon>
        <taxon>Pyroglyphidae</taxon>
        <taxon>Dermatophagoidinae</taxon>
        <taxon>Dermatophagoides</taxon>
    </lineage>
</organism>
<accession>A0ABQ8J8J2</accession>
<protein>
    <submittedName>
        <fullName evidence="1">Uncharacterized protein</fullName>
    </submittedName>
</protein>
<reference evidence="1 2" key="1">
    <citation type="journal article" date="2018" name="J. Allergy Clin. Immunol.">
        <title>High-quality assembly of Dermatophagoides pteronyssinus genome and transcriptome reveals a wide range of novel allergens.</title>
        <authorList>
            <person name="Liu X.Y."/>
            <person name="Yang K.Y."/>
            <person name="Wang M.Q."/>
            <person name="Kwok J.S."/>
            <person name="Zeng X."/>
            <person name="Yang Z."/>
            <person name="Xiao X.J."/>
            <person name="Lau C.P."/>
            <person name="Li Y."/>
            <person name="Huang Z.M."/>
            <person name="Ba J.G."/>
            <person name="Yim A.K."/>
            <person name="Ouyang C.Y."/>
            <person name="Ngai S.M."/>
            <person name="Chan T.F."/>
            <person name="Leung E.L."/>
            <person name="Liu L."/>
            <person name="Liu Z.G."/>
            <person name="Tsui S.K."/>
        </authorList>
    </citation>
    <scope>NUCLEOTIDE SEQUENCE [LARGE SCALE GENOMIC DNA]</scope>
    <source>
        <strain evidence="1">Derp</strain>
    </source>
</reference>
<gene>
    <name evidence="1" type="ORF">DERP_004223</name>
</gene>